<reference evidence="1 2" key="1">
    <citation type="submission" date="2012-06" db="EMBL/GenBank/DDBJ databases">
        <title>Draft Genome Sequence of Lactobacillus pasteurii CRBIP 24.76T.</title>
        <authorList>
            <person name="Cousin S."/>
            <person name="Bouchier C."/>
            <person name="Loux V."/>
            <person name="Ma L."/>
            <person name="Creno S."/>
            <person name="Bizet C."/>
            <person name="Clermont D."/>
        </authorList>
    </citation>
    <scope>NUCLEOTIDE SEQUENCE [LARGE SCALE GENOMIC DNA]</scope>
    <source>
        <strain evidence="2">CRBIP 24.76T</strain>
    </source>
</reference>
<organism evidence="1 2">
    <name type="scientific">Lactobacillus pasteurii DSM 23907 = CRBIP 24.76</name>
    <dbReference type="NCBI Taxonomy" id="1423790"/>
    <lineage>
        <taxon>Bacteria</taxon>
        <taxon>Bacillati</taxon>
        <taxon>Bacillota</taxon>
        <taxon>Bacilli</taxon>
        <taxon>Lactobacillales</taxon>
        <taxon>Lactobacillaceae</taxon>
        <taxon>Lactobacillus</taxon>
    </lineage>
</organism>
<dbReference type="STRING" id="1423790.BN53_02280"/>
<evidence type="ECO:0000313" key="1">
    <source>
        <dbReference type="EMBL" id="CCI84929.1"/>
    </source>
</evidence>
<gene>
    <name evidence="1" type="ORF">BN53_02280</name>
</gene>
<keyword evidence="2" id="KW-1185">Reference proteome</keyword>
<comment type="caution">
    <text evidence="1">The sequence shown here is derived from an EMBL/GenBank/DDBJ whole genome shotgun (WGS) entry which is preliminary data.</text>
</comment>
<name>I7KKZ7_9LACO</name>
<protein>
    <submittedName>
        <fullName evidence="1">Uncharacterized protein</fullName>
    </submittedName>
</protein>
<evidence type="ECO:0000313" key="2">
    <source>
        <dbReference type="Proteomes" id="UP000009311"/>
    </source>
</evidence>
<proteinExistence type="predicted"/>
<accession>I7KKZ7</accession>
<dbReference type="EMBL" id="CAKD01000013">
    <property type="protein sequence ID" value="CCI84929.1"/>
    <property type="molecule type" value="Genomic_DNA"/>
</dbReference>
<sequence length="201" mass="23478">MPEDFLINRANFYLSLLDFAKRPTGENYDKNKDVIVIFVCMFDPFNENQKLYHFRMYDPKLNMELSPNRHILFLNCKGTKCRVNASVQGYIAAMNGDLSSTEPLVQSVKNDLEKISHNRIEVAKIMELKEKERVRAQYYKKEGIDMERLVGVKKLIRTIIRISNDDATAFNEAKAQYGDYYTDDQLKEFIAEARNRTLQEA</sequence>
<dbReference type="Proteomes" id="UP000009311">
    <property type="component" value="Unassembled WGS sequence"/>
</dbReference>
<dbReference type="AlphaFoldDB" id="I7KKZ7"/>